<feature type="transmembrane region" description="Helical" evidence="9">
    <location>
        <begin position="224"/>
        <end position="243"/>
    </location>
</feature>
<keyword evidence="6 9" id="KW-0812">Transmembrane</keyword>
<reference evidence="11" key="2">
    <citation type="submission" date="2021-01" db="UniProtKB">
        <authorList>
            <consortium name="EnsemblMetazoa"/>
        </authorList>
    </citation>
    <scope>IDENTIFICATION</scope>
</reference>
<keyword evidence="4 9" id="KW-0813">Transport</keyword>
<feature type="transmembrane region" description="Helical" evidence="9">
    <location>
        <begin position="155"/>
        <end position="175"/>
    </location>
</feature>
<evidence type="ECO:0000256" key="5">
    <source>
        <dbReference type="ARBA" id="ARBA00022475"/>
    </source>
</evidence>
<dbReference type="RefSeq" id="XP_011670529.2">
    <property type="nucleotide sequence ID" value="XM_011672227.2"/>
</dbReference>
<comment type="catalytic activity">
    <reaction evidence="1 9">
        <text>riboflavin(in) = riboflavin(out)</text>
        <dbReference type="Rhea" id="RHEA:35015"/>
        <dbReference type="ChEBI" id="CHEBI:57986"/>
    </reaction>
</comment>
<sequence length="574" mass="63821">MRRRKCFFSKSMFRDALTALLVVTFGTSTWVSNGGLWVETPLLTSIGVPEGYKIGSYFIMVTQAAIIGPLIFATCQYFAPKDRHLEIPAICVTLAVGVTASFILIFFWNFHSIWSLDGSEHSTALLTLVFFMSLVDSTSNLTFLPFISSLKSKYLNWYFIGEGLSSVIPSIVVLIQGSGGDDKCVANHTFIDTTKDPVSNVTFTENCTTYMVQKTGHALFPPELYYTFIFLLFILSTISFCLLRCLPIIQEQYEDDFDVETSDETEDKTCFSCFKRCKRRRNNPEQISLLNFQSHRVKGTREERLNKVKTIAPSLFDHTNSEDSGVISEEHETDLSRKSDDDEANGSLTREVVQRDRDQTGSRILNEEGGVNDDPSTSKKSKSSFSKKHIFLFIILTVISSLIYGALPSIQSYSAGGYGSHTYLLVTAFAEISVPIGFVLVMIRPTTSILIVLLTCFTGILAGTYCMVVATLSPTPPLQGQIWGQILIILAWIFQGISFSYCRATIAWILRNDGGYRVSMMIFGGCTTLGTLIGAFVMFPLINVFELFEGFNPAQGCTDKVTCVMLGNETASLM</sequence>
<dbReference type="GeneID" id="100889571"/>
<dbReference type="OrthoDB" id="9995836at2759"/>
<dbReference type="RefSeq" id="XP_003731015.2">
    <property type="nucleotide sequence ID" value="XM_003730967.3"/>
</dbReference>
<dbReference type="AlphaFoldDB" id="A0A7M7LPS7"/>
<dbReference type="OMA" id="HINDSHY"/>
<dbReference type="EnsemblMetazoa" id="XM_011672225">
    <property type="protein sequence ID" value="XP_011670527"/>
    <property type="gene ID" value="LOC100889571"/>
</dbReference>
<evidence type="ECO:0000256" key="2">
    <source>
        <dbReference type="ARBA" id="ARBA00004651"/>
    </source>
</evidence>
<evidence type="ECO:0000313" key="12">
    <source>
        <dbReference type="Proteomes" id="UP000007110"/>
    </source>
</evidence>
<proteinExistence type="inferred from homology"/>
<dbReference type="GO" id="GO:0032217">
    <property type="term" value="F:riboflavin transmembrane transporter activity"/>
    <property type="evidence" value="ECO:0000318"/>
    <property type="project" value="GO_Central"/>
</dbReference>
<evidence type="ECO:0000256" key="8">
    <source>
        <dbReference type="ARBA" id="ARBA00023136"/>
    </source>
</evidence>
<evidence type="ECO:0000256" key="1">
    <source>
        <dbReference type="ARBA" id="ARBA00000215"/>
    </source>
</evidence>
<dbReference type="EnsemblMetazoa" id="XM_011672226">
    <property type="protein sequence ID" value="XP_011670528"/>
    <property type="gene ID" value="LOC100889571"/>
</dbReference>
<dbReference type="RefSeq" id="XP_011670527.2">
    <property type="nucleotide sequence ID" value="XM_011672225.2"/>
</dbReference>
<evidence type="ECO:0000256" key="4">
    <source>
        <dbReference type="ARBA" id="ARBA00022448"/>
    </source>
</evidence>
<dbReference type="EnsemblMetazoa" id="XM_011672227">
    <property type="protein sequence ID" value="XP_011670529"/>
    <property type="gene ID" value="LOC100889571"/>
</dbReference>
<dbReference type="InterPro" id="IPR009357">
    <property type="entry name" value="Riboflavin_transptr"/>
</dbReference>
<feature type="transmembrane region" description="Helical" evidence="9">
    <location>
        <begin position="450"/>
        <end position="470"/>
    </location>
</feature>
<dbReference type="GO" id="GO:0005886">
    <property type="term" value="C:plasma membrane"/>
    <property type="evidence" value="ECO:0000318"/>
    <property type="project" value="GO_Central"/>
</dbReference>
<organism evidence="11 12">
    <name type="scientific">Strongylocentrotus purpuratus</name>
    <name type="common">Purple sea urchin</name>
    <dbReference type="NCBI Taxonomy" id="7668"/>
    <lineage>
        <taxon>Eukaryota</taxon>
        <taxon>Metazoa</taxon>
        <taxon>Echinodermata</taxon>
        <taxon>Eleutherozoa</taxon>
        <taxon>Echinozoa</taxon>
        <taxon>Echinoidea</taxon>
        <taxon>Euechinoidea</taxon>
        <taxon>Echinacea</taxon>
        <taxon>Camarodonta</taxon>
        <taxon>Echinidea</taxon>
        <taxon>Strongylocentrotidae</taxon>
        <taxon>Strongylocentrotus</taxon>
    </lineage>
</organism>
<evidence type="ECO:0000256" key="9">
    <source>
        <dbReference type="RuleBase" id="RU368035"/>
    </source>
</evidence>
<evidence type="ECO:0000256" key="7">
    <source>
        <dbReference type="ARBA" id="ARBA00022989"/>
    </source>
</evidence>
<feature type="transmembrane region" description="Helical" evidence="9">
    <location>
        <begin position="87"/>
        <end position="110"/>
    </location>
</feature>
<comment type="similarity">
    <text evidence="3 9">Belongs to the riboflavin transporter family.</text>
</comment>
<feature type="region of interest" description="Disordered" evidence="10">
    <location>
        <begin position="316"/>
        <end position="382"/>
    </location>
</feature>
<evidence type="ECO:0000256" key="6">
    <source>
        <dbReference type="ARBA" id="ARBA00022692"/>
    </source>
</evidence>
<feature type="transmembrane region" description="Helical" evidence="9">
    <location>
        <begin position="122"/>
        <end position="143"/>
    </location>
</feature>
<accession>A0A7M7LPS7</accession>
<dbReference type="InParanoid" id="A0A7M7LPS7"/>
<dbReference type="GO" id="GO:0032218">
    <property type="term" value="P:riboflavin transport"/>
    <property type="evidence" value="ECO:0000318"/>
    <property type="project" value="GO_Central"/>
</dbReference>
<name>A0A7M7LPS7_STRPU</name>
<dbReference type="PANTHER" id="PTHR12929">
    <property type="entry name" value="SOLUTE CARRIER FAMILY 52"/>
    <property type="match status" value="1"/>
</dbReference>
<keyword evidence="5 9" id="KW-1003">Cell membrane</keyword>
<keyword evidence="12" id="KW-1185">Reference proteome</keyword>
<reference evidence="12" key="1">
    <citation type="submission" date="2015-02" db="EMBL/GenBank/DDBJ databases">
        <title>Genome sequencing for Strongylocentrotus purpuratus.</title>
        <authorList>
            <person name="Murali S."/>
            <person name="Liu Y."/>
            <person name="Vee V."/>
            <person name="English A."/>
            <person name="Wang M."/>
            <person name="Skinner E."/>
            <person name="Han Y."/>
            <person name="Muzny D.M."/>
            <person name="Worley K.C."/>
            <person name="Gibbs R.A."/>
        </authorList>
    </citation>
    <scope>NUCLEOTIDE SEQUENCE</scope>
</reference>
<protein>
    <recommendedName>
        <fullName evidence="9">Riboflavin transporter</fullName>
    </recommendedName>
</protein>
<dbReference type="RefSeq" id="XP_011670528.2">
    <property type="nucleotide sequence ID" value="XM_011672226.2"/>
</dbReference>
<feature type="transmembrane region" description="Helical" evidence="9">
    <location>
        <begin position="522"/>
        <end position="542"/>
    </location>
</feature>
<comment type="function">
    <text evidence="9">Plasma membrane transporter mediating the uptake by cells of the water soluble vitamin B2/riboflavin that plays a key role in biochemical oxidation-reduction reactions of the carbohydrate, lipid, and amino acid metabolism.</text>
</comment>
<feature type="transmembrane region" description="Helical" evidence="9">
    <location>
        <begin position="390"/>
        <end position="410"/>
    </location>
</feature>
<feature type="compositionally biased region" description="Basic and acidic residues" evidence="10">
    <location>
        <begin position="328"/>
        <end position="340"/>
    </location>
</feature>
<dbReference type="Pfam" id="PF06237">
    <property type="entry name" value="SLC52_ribofla_tr"/>
    <property type="match status" value="2"/>
</dbReference>
<feature type="transmembrane region" description="Helical" evidence="9">
    <location>
        <begin position="422"/>
        <end position="443"/>
    </location>
</feature>
<feature type="transmembrane region" description="Helical" evidence="9">
    <location>
        <begin position="55"/>
        <end position="75"/>
    </location>
</feature>
<evidence type="ECO:0000256" key="3">
    <source>
        <dbReference type="ARBA" id="ARBA00006366"/>
    </source>
</evidence>
<comment type="subcellular location">
    <subcellularLocation>
        <location evidence="2 9">Cell membrane</location>
        <topology evidence="2 9">Multi-pass membrane protein</topology>
    </subcellularLocation>
</comment>
<feature type="transmembrane region" description="Helical" evidence="9">
    <location>
        <begin position="482"/>
        <end position="510"/>
    </location>
</feature>
<evidence type="ECO:0000313" key="11">
    <source>
        <dbReference type="EnsemblMetazoa" id="XP_003731015"/>
    </source>
</evidence>
<dbReference type="Proteomes" id="UP000007110">
    <property type="component" value="Unassembled WGS sequence"/>
</dbReference>
<keyword evidence="7 9" id="KW-1133">Transmembrane helix</keyword>
<evidence type="ECO:0000256" key="10">
    <source>
        <dbReference type="SAM" id="MobiDB-lite"/>
    </source>
</evidence>
<dbReference type="EnsemblMetazoa" id="XM_003730967">
    <property type="protein sequence ID" value="XP_003731015"/>
    <property type="gene ID" value="LOC100889571"/>
</dbReference>
<dbReference type="PANTHER" id="PTHR12929:SF10">
    <property type="entry name" value="RIBOFLAVIN TRANSPORTER"/>
    <property type="match status" value="1"/>
</dbReference>
<keyword evidence="8 9" id="KW-0472">Membrane</keyword>
<dbReference type="KEGG" id="spu:100889571"/>